<evidence type="ECO:0000256" key="9">
    <source>
        <dbReference type="PROSITE-ProRule" id="PRU00221"/>
    </source>
</evidence>
<keyword evidence="14" id="KW-1185">Reference proteome</keyword>
<dbReference type="GO" id="GO:0016020">
    <property type="term" value="C:membrane"/>
    <property type="evidence" value="ECO:0007669"/>
    <property type="project" value="UniProtKB-SubCell"/>
</dbReference>
<dbReference type="Gene3D" id="1.25.10.10">
    <property type="entry name" value="Leucine-rich Repeat Variant"/>
    <property type="match status" value="1"/>
</dbReference>
<dbReference type="SUPFAM" id="SSF48371">
    <property type="entry name" value="ARM repeat"/>
    <property type="match status" value="1"/>
</dbReference>
<dbReference type="InterPro" id="IPR055566">
    <property type="entry name" value="ARM_LIN"/>
</dbReference>
<feature type="transmembrane region" description="Helical" evidence="11">
    <location>
        <begin position="1547"/>
        <end position="1567"/>
    </location>
</feature>
<dbReference type="InterPro" id="IPR018456">
    <property type="entry name" value="PTR2_symporter_CS"/>
</dbReference>
<dbReference type="InterPro" id="IPR000109">
    <property type="entry name" value="POT_fam"/>
</dbReference>
<evidence type="ECO:0000259" key="12">
    <source>
        <dbReference type="PROSITE" id="PS51698"/>
    </source>
</evidence>
<comment type="subcellular location">
    <subcellularLocation>
        <location evidence="2">Membrane</location>
        <topology evidence="2">Multi-pass membrane protein</topology>
    </subcellularLocation>
</comment>
<evidence type="ECO:0000256" key="6">
    <source>
        <dbReference type="ARBA" id="ARBA00022692"/>
    </source>
</evidence>
<dbReference type="InterPro" id="IPR036259">
    <property type="entry name" value="MFS_trans_sf"/>
</dbReference>
<evidence type="ECO:0000256" key="1">
    <source>
        <dbReference type="ARBA" id="ARBA00000900"/>
    </source>
</evidence>
<feature type="compositionally biased region" description="Polar residues" evidence="10">
    <location>
        <begin position="312"/>
        <end position="364"/>
    </location>
</feature>
<evidence type="ECO:0000313" key="13">
    <source>
        <dbReference type="EMBL" id="KAF2303938.1"/>
    </source>
</evidence>
<comment type="catalytic activity">
    <reaction evidence="1">
        <text>S-ubiquitinyl-[E2 ubiquitin-conjugating enzyme]-L-cysteine + [acceptor protein]-L-lysine = [E2 ubiquitin-conjugating enzyme]-L-cysteine + N(6)-ubiquitinyl-[acceptor protein]-L-lysine.</text>
        <dbReference type="EC" id="2.3.2.27"/>
    </reaction>
</comment>
<evidence type="ECO:0000256" key="3">
    <source>
        <dbReference type="ARBA" id="ARBA00004906"/>
    </source>
</evidence>
<dbReference type="PANTHER" id="PTHR47446:SF2">
    <property type="entry name" value="RING-TYPE E3 UBIQUITIN TRANSFERASE"/>
    <property type="match status" value="1"/>
</dbReference>
<dbReference type="InterPro" id="IPR001680">
    <property type="entry name" value="WD40_rpt"/>
</dbReference>
<reference evidence="13 14" key="1">
    <citation type="journal article" date="2020" name="Mol. Plant">
        <title>The Chromosome-Based Rubber Tree Genome Provides New Insights into Spurge Genome Evolution and Rubber Biosynthesis.</title>
        <authorList>
            <person name="Liu J."/>
            <person name="Shi C."/>
            <person name="Shi C.C."/>
            <person name="Li W."/>
            <person name="Zhang Q.J."/>
            <person name="Zhang Y."/>
            <person name="Li K."/>
            <person name="Lu H.F."/>
            <person name="Shi C."/>
            <person name="Zhu S.T."/>
            <person name="Xiao Z.Y."/>
            <person name="Nan H."/>
            <person name="Yue Y."/>
            <person name="Zhu X.G."/>
            <person name="Wu Y."/>
            <person name="Hong X.N."/>
            <person name="Fan G.Y."/>
            <person name="Tong Y."/>
            <person name="Zhang D."/>
            <person name="Mao C.L."/>
            <person name="Liu Y.L."/>
            <person name="Hao S.J."/>
            <person name="Liu W.Q."/>
            <person name="Lv M.Q."/>
            <person name="Zhang H.B."/>
            <person name="Liu Y."/>
            <person name="Hu-Tang G.R."/>
            <person name="Wang J.P."/>
            <person name="Wang J.H."/>
            <person name="Sun Y.H."/>
            <person name="Ni S.B."/>
            <person name="Chen W.B."/>
            <person name="Zhang X.C."/>
            <person name="Jiao Y.N."/>
            <person name="Eichler E.E."/>
            <person name="Li G.H."/>
            <person name="Liu X."/>
            <person name="Gao L.Z."/>
        </authorList>
    </citation>
    <scope>NUCLEOTIDE SEQUENCE [LARGE SCALE GENOMIC DNA]</scope>
    <source>
        <strain evidence="14">cv. GT1</strain>
        <tissue evidence="13">Leaf</tissue>
    </source>
</reference>
<name>A0A6A6LUK5_HEVBR</name>
<comment type="pathway">
    <text evidence="3">Protein modification; protein ubiquitination.</text>
</comment>
<evidence type="ECO:0000256" key="5">
    <source>
        <dbReference type="ARBA" id="ARBA00022679"/>
    </source>
</evidence>
<dbReference type="Pfam" id="PF00854">
    <property type="entry name" value="PTR2"/>
    <property type="match status" value="1"/>
</dbReference>
<dbReference type="InterPro" id="IPR036322">
    <property type="entry name" value="WD40_repeat_dom_sf"/>
</dbReference>
<dbReference type="GO" id="GO:0022857">
    <property type="term" value="F:transmembrane transporter activity"/>
    <property type="evidence" value="ECO:0007669"/>
    <property type="project" value="InterPro"/>
</dbReference>
<dbReference type="Pfam" id="PF00400">
    <property type="entry name" value="WD40"/>
    <property type="match status" value="2"/>
</dbReference>
<dbReference type="PROSITE" id="PS50082">
    <property type="entry name" value="WD_REPEATS_2"/>
    <property type="match status" value="1"/>
</dbReference>
<feature type="transmembrane region" description="Helical" evidence="11">
    <location>
        <begin position="1825"/>
        <end position="1848"/>
    </location>
</feature>
<proteinExistence type="predicted"/>
<feature type="repeat" description="WD" evidence="9">
    <location>
        <begin position="1095"/>
        <end position="1128"/>
    </location>
</feature>
<dbReference type="GO" id="GO:0061630">
    <property type="term" value="F:ubiquitin protein ligase activity"/>
    <property type="evidence" value="ECO:0007669"/>
    <property type="project" value="UniProtKB-EC"/>
</dbReference>
<dbReference type="InterPro" id="IPR052858">
    <property type="entry name" value="E3_ubiquitin-ligase_LIN"/>
</dbReference>
<feature type="compositionally biased region" description="Low complexity" evidence="10">
    <location>
        <begin position="370"/>
        <end position="380"/>
    </location>
</feature>
<dbReference type="PROSITE" id="PS51698">
    <property type="entry name" value="U_BOX"/>
    <property type="match status" value="1"/>
</dbReference>
<dbReference type="InterPro" id="IPR003613">
    <property type="entry name" value="Ubox_domain"/>
</dbReference>
<dbReference type="InterPro" id="IPR013083">
    <property type="entry name" value="Znf_RING/FYVE/PHD"/>
</dbReference>
<feature type="transmembrane region" description="Helical" evidence="11">
    <location>
        <begin position="1705"/>
        <end position="1726"/>
    </location>
</feature>
<dbReference type="CDD" id="cd16664">
    <property type="entry name" value="RING-Ubox_PUB"/>
    <property type="match status" value="1"/>
</dbReference>
<feature type="transmembrane region" description="Helical" evidence="11">
    <location>
        <begin position="1521"/>
        <end position="1541"/>
    </location>
</feature>
<dbReference type="SUPFAM" id="SSF103473">
    <property type="entry name" value="MFS general substrate transporter"/>
    <property type="match status" value="1"/>
</dbReference>
<evidence type="ECO:0000256" key="4">
    <source>
        <dbReference type="ARBA" id="ARBA00012483"/>
    </source>
</evidence>
<feature type="transmembrane region" description="Helical" evidence="11">
    <location>
        <begin position="1400"/>
        <end position="1418"/>
    </location>
</feature>
<evidence type="ECO:0000256" key="2">
    <source>
        <dbReference type="ARBA" id="ARBA00004141"/>
    </source>
</evidence>
<organism evidence="13 14">
    <name type="scientific">Hevea brasiliensis</name>
    <name type="common">Para rubber tree</name>
    <name type="synonym">Siphonia brasiliensis</name>
    <dbReference type="NCBI Taxonomy" id="3981"/>
    <lineage>
        <taxon>Eukaryota</taxon>
        <taxon>Viridiplantae</taxon>
        <taxon>Streptophyta</taxon>
        <taxon>Embryophyta</taxon>
        <taxon>Tracheophyta</taxon>
        <taxon>Spermatophyta</taxon>
        <taxon>Magnoliopsida</taxon>
        <taxon>eudicotyledons</taxon>
        <taxon>Gunneridae</taxon>
        <taxon>Pentapetalae</taxon>
        <taxon>rosids</taxon>
        <taxon>fabids</taxon>
        <taxon>Malpighiales</taxon>
        <taxon>Euphorbiaceae</taxon>
        <taxon>Crotonoideae</taxon>
        <taxon>Micrandreae</taxon>
        <taxon>Hevea</taxon>
    </lineage>
</organism>
<evidence type="ECO:0000313" key="14">
    <source>
        <dbReference type="Proteomes" id="UP000467840"/>
    </source>
</evidence>
<dbReference type="InterPro" id="IPR016024">
    <property type="entry name" value="ARM-type_fold"/>
</dbReference>
<accession>A0A6A6LUK5</accession>
<feature type="transmembrane region" description="Helical" evidence="11">
    <location>
        <begin position="1472"/>
        <end position="1492"/>
    </location>
</feature>
<dbReference type="InterPro" id="IPR045210">
    <property type="entry name" value="RING-Ubox_PUB"/>
</dbReference>
<feature type="region of interest" description="Disordered" evidence="10">
    <location>
        <begin position="306"/>
        <end position="399"/>
    </location>
</feature>
<dbReference type="InterPro" id="IPR056514">
    <property type="entry name" value="ARM_LIN_2nd"/>
</dbReference>
<dbReference type="Pfam" id="PF23628">
    <property type="entry name" value="ARM_LIN_C"/>
    <property type="match status" value="1"/>
</dbReference>
<dbReference type="InterPro" id="IPR015943">
    <property type="entry name" value="WD40/YVTN_repeat-like_dom_sf"/>
</dbReference>
<dbReference type="PANTHER" id="PTHR47446">
    <property type="entry name" value="RING-TYPE E3 UBIQUITIN TRANSFERASE"/>
    <property type="match status" value="1"/>
</dbReference>
<dbReference type="SMART" id="SM00504">
    <property type="entry name" value="Ubox"/>
    <property type="match status" value="1"/>
</dbReference>
<evidence type="ECO:0000256" key="10">
    <source>
        <dbReference type="SAM" id="MobiDB-lite"/>
    </source>
</evidence>
<dbReference type="InterPro" id="IPR011989">
    <property type="entry name" value="ARM-like"/>
</dbReference>
<dbReference type="Pfam" id="PF23654">
    <property type="entry name" value="ARM_LIN_2nd"/>
    <property type="match status" value="1"/>
</dbReference>
<dbReference type="PROSITE" id="PS50294">
    <property type="entry name" value="WD_REPEATS_REGION"/>
    <property type="match status" value="1"/>
</dbReference>
<keyword evidence="6 11" id="KW-0812">Transmembrane</keyword>
<protein>
    <recommendedName>
        <fullName evidence="4">RING-type E3 ubiquitin transferase</fullName>
        <ecNumber evidence="4">2.3.2.27</ecNumber>
    </recommendedName>
</protein>
<sequence>MTTNVATTTASQILHQTTAFLSESLSQPELRHHLFSTLRSRTSSSNQTTNLKPLKLASETLEKAISATNPFSRSSSLRLAERLLLSYPETTFSSFLLSLIYTLTQQATNAALSLLNIFYLDPSLARSEIAPVLFEELFLVHLLPVLQLFNEQRSSISSSFSMNKGYDSDENSMCDVSVVLPTSKVLSKMSGGQAMELKELERSYEEVLDENCRIFAKFFKQVLENSDENRTITPPSVIFKEVGKVDKLDGSSEDKRMKTEEVEFKNGRYNPIWAEGEGSTEFCSFSGSSRSKSPLSSFPQKVSVKALKNSKSRTLTTSPTLNSDSEIGSSLDDNMINSSSSESEAEFQGNNTKLTLFEPRQSQTQKKKQPIISDSSSSPDHVMGDTGNPPGAGKHTPPKDFVCPITSHLFDDPVTLETGQTYERKAIQEWLDRGNSTCPITRQKLHSTQLPKTNYVLKRLVASWQEQNPNFISNQSETPHQKTEPSFKSTIMPPITSPNSVISQATIDSTMSELRHAITNLCMSEILNESEMAVLRIEQFWQEANMDPDVQSMLSKPPVINGFVEILFNSIDPQVLKATIFLLSELGSRDKGVIQTLTRVESDVECIVALFKKGLLEAVVLIYLLRPSTMSLLEMDMVESLLTVIKKKEDVIKMRLKPKTASVLLLGQILCGSEESTVFSIVNAIVSTKVIESISGSLEADWAEERIAAVGILLRCMQEDGKCRNTIADKAELGPVLETFMSASDGERFEIVHFFSELVKLNRRTFNEQVLHIIKDEGAFSTMHSLLNYLQTALQDQCPVVAGLLLQLDLLVEPRKMSIYREEAIDNLISCLGKYEFPVAQIAAAHTIMSLQGRFTASGKSLGRAFLLKRAGHSKSYRYLMRMDQLGNLSGEIEETLEEERAAEEWERKMAFALVSHEFGLVFEALAEGLKSRNAELCSACFVSATWLVYMLGVLPDTGIRGAARVCLLKRFVTIFKSAKDTEDRVLSLLALKSFINDPEGLRDLTSYVKDIKKGLRELKKSSPLALEVLKVLSEGHESSAEFWNHEELTQVDCSDNGEVLSITCFKDKIFSGHSDGTIKVWTGRGSILQLIQEIREHTKAVTSLVVLHSGDSLYSGSLDRTARVWSIGNEALHCVKVHDMKDQVHNLVVANSISCFIPQGAGVKVHSWNGGFKFLNSNKYVKCLSLVQGKLYCGCHDSSIQEIDLATVTSVTIQNGSRKLLGKANPIHALHVRDGLIYSASSALDGAAVKIWSASTYGLVGSVPTTLEVRAMAISSELIYLGSKGGTVEIWDQKKQNRIETLQTGTDGRVLCIALDGNEEVLVIGTSDGRIQEKQGMETTSDERNTIQNVKRKKGGLRTMPFIIANETFEKVAGVGLHANMILYLQNEYNLSSATGANILFIWAATSYFTPIIGAFVSDSYLGRFRVIVLGTVVSLLGMILLWLTAIIPSARPLHCDQKDGNLQGCASPNAAQMMFLLSSFALMAVGAGGIRPCSLAFGADQLDNPENPKNDKTLQSFFNWYYASVGISVMVSVIFVVAIQDAAGWVVGFAVPVGFMLLSIVLFLMGSSRYVKVKPNTSLLTGFAQVISAAWKNKYISLPRSDSDRWYHHKDSTLVIPTEKLSFLNKACVIINPEKDLDKEGLAIDAWKLCTVKQVEELKALIKVMPIWSTGIMLSATLSQHAFPVLQALTMDRHLVGKVKIPAASFGVFTILTLTIWVAIYDRILVPRIAKFTKRPRGLSNKQRMGIGLLLSCISTAIAGAVEHKRRAMAIREGLAHKPMGLVNMSAMWLVPQHCVTGLAEAFNAIGQIEFYYSQFPKTMSSIGVALFSLGMAFGNLLGSFIVSILKRETGKNGKVSWVANNLNRGHYDYYYWLLASLSVLNFFYYLLCSRFYGSENNRIWDAAIEEKEMDKPVGSPIKHAVV</sequence>
<dbReference type="UniPathway" id="UPA00143"/>
<comment type="caution">
    <text evidence="13">The sequence shown here is derived from an EMBL/GenBank/DDBJ whole genome shotgun (WGS) entry which is preliminary data.</text>
</comment>
<dbReference type="EC" id="2.3.2.27" evidence="4"/>
<dbReference type="Pfam" id="PF04564">
    <property type="entry name" value="U-box"/>
    <property type="match status" value="1"/>
</dbReference>
<dbReference type="SUPFAM" id="SSF57850">
    <property type="entry name" value="RING/U-box"/>
    <property type="match status" value="1"/>
</dbReference>
<keyword evidence="8 11" id="KW-0472">Membrane</keyword>
<dbReference type="SMART" id="SM00320">
    <property type="entry name" value="WD40"/>
    <property type="match status" value="4"/>
</dbReference>
<dbReference type="Gene3D" id="3.30.40.10">
    <property type="entry name" value="Zinc/RING finger domain, C3HC4 (zinc finger)"/>
    <property type="match status" value="1"/>
</dbReference>
<dbReference type="Gene3D" id="2.130.10.10">
    <property type="entry name" value="YVTN repeat-like/Quinoprotein amine dehydrogenase"/>
    <property type="match status" value="2"/>
</dbReference>
<dbReference type="Pfam" id="PF23568">
    <property type="entry name" value="ARM_LIN"/>
    <property type="match status" value="1"/>
</dbReference>
<dbReference type="EMBL" id="JAAGAX010000009">
    <property type="protein sequence ID" value="KAF2303938.1"/>
    <property type="molecule type" value="Genomic_DNA"/>
</dbReference>
<feature type="transmembrane region" description="Helical" evidence="11">
    <location>
        <begin position="1747"/>
        <end position="1764"/>
    </location>
</feature>
<feature type="domain" description="U-box" evidence="12">
    <location>
        <begin position="396"/>
        <end position="471"/>
    </location>
</feature>
<evidence type="ECO:0000256" key="11">
    <source>
        <dbReference type="SAM" id="Phobius"/>
    </source>
</evidence>
<feature type="region of interest" description="Disordered" evidence="10">
    <location>
        <begin position="471"/>
        <end position="494"/>
    </location>
</feature>
<dbReference type="PROSITE" id="PS01022">
    <property type="entry name" value="PTR2_1"/>
    <property type="match status" value="1"/>
</dbReference>
<dbReference type="GO" id="GO:0006857">
    <property type="term" value="P:oligopeptide transport"/>
    <property type="evidence" value="ECO:0007669"/>
    <property type="project" value="InterPro"/>
</dbReference>
<feature type="transmembrane region" description="Helical" evidence="11">
    <location>
        <begin position="1430"/>
        <end position="1452"/>
    </location>
</feature>
<keyword evidence="9" id="KW-0853">WD repeat</keyword>
<dbReference type="SUPFAM" id="SSF50978">
    <property type="entry name" value="WD40 repeat-like"/>
    <property type="match status" value="1"/>
</dbReference>
<dbReference type="CDD" id="cd17416">
    <property type="entry name" value="MFS_NPF1_2"/>
    <property type="match status" value="1"/>
</dbReference>
<dbReference type="Gene3D" id="1.20.1250.20">
    <property type="entry name" value="MFS general substrate transporter like domains"/>
    <property type="match status" value="1"/>
</dbReference>
<keyword evidence="5" id="KW-0808">Transferase</keyword>
<feature type="transmembrane region" description="Helical" evidence="11">
    <location>
        <begin position="1872"/>
        <end position="1891"/>
    </location>
</feature>
<dbReference type="GO" id="GO:0016567">
    <property type="term" value="P:protein ubiquitination"/>
    <property type="evidence" value="ECO:0007669"/>
    <property type="project" value="UniProtKB-UniPathway"/>
</dbReference>
<dbReference type="Proteomes" id="UP000467840">
    <property type="component" value="Chromosome 16"/>
</dbReference>
<gene>
    <name evidence="13" type="ORF">GH714_024716</name>
</gene>
<evidence type="ECO:0000256" key="8">
    <source>
        <dbReference type="ARBA" id="ARBA00023136"/>
    </source>
</evidence>
<evidence type="ECO:0000256" key="7">
    <source>
        <dbReference type="ARBA" id="ARBA00022989"/>
    </source>
</evidence>
<dbReference type="InterPro" id="IPR056512">
    <property type="entry name" value="LIN_N"/>
</dbReference>
<keyword evidence="7 11" id="KW-1133">Transmembrane helix</keyword>